<comment type="caution">
    <text evidence="9">The sequence shown here is derived from an EMBL/GenBank/DDBJ whole genome shotgun (WGS) entry which is preliminary data.</text>
</comment>
<evidence type="ECO:0000259" key="8">
    <source>
        <dbReference type="PROSITE" id="PS51462"/>
    </source>
</evidence>
<evidence type="ECO:0000313" key="10">
    <source>
        <dbReference type="Proteomes" id="UP000636479"/>
    </source>
</evidence>
<comment type="cofactor">
    <cofactor evidence="1">
        <name>Mn(2+)</name>
        <dbReference type="ChEBI" id="CHEBI:29035"/>
    </cofactor>
</comment>
<feature type="domain" description="Nudix hydrolase" evidence="8">
    <location>
        <begin position="58"/>
        <end position="195"/>
    </location>
</feature>
<dbReference type="InterPro" id="IPR015797">
    <property type="entry name" value="NUDIX_hydrolase-like_dom_sf"/>
</dbReference>
<dbReference type="EMBL" id="JACAZF010000003">
    <property type="protein sequence ID" value="KAF7309316.1"/>
    <property type="molecule type" value="Genomic_DNA"/>
</dbReference>
<dbReference type="GO" id="GO:0008893">
    <property type="term" value="F:guanosine-3',5'-bis(diphosphate) 3'-diphosphatase activity"/>
    <property type="evidence" value="ECO:0007669"/>
    <property type="project" value="UniProtKB-ARBA"/>
</dbReference>
<dbReference type="GO" id="GO:0005737">
    <property type="term" value="C:cytoplasm"/>
    <property type="evidence" value="ECO:0007669"/>
    <property type="project" value="UniProtKB-ARBA"/>
</dbReference>
<evidence type="ECO:0000256" key="1">
    <source>
        <dbReference type="ARBA" id="ARBA00001936"/>
    </source>
</evidence>
<gene>
    <name evidence="9" type="ORF">MIND_00301900</name>
</gene>
<evidence type="ECO:0000256" key="6">
    <source>
        <dbReference type="ARBA" id="ARBA00023211"/>
    </source>
</evidence>
<evidence type="ECO:0000256" key="7">
    <source>
        <dbReference type="SAM" id="MobiDB-lite"/>
    </source>
</evidence>
<dbReference type="GO" id="GO:0034654">
    <property type="term" value="P:nucleobase-containing compound biosynthetic process"/>
    <property type="evidence" value="ECO:0007669"/>
    <property type="project" value="UniProtKB-ARBA"/>
</dbReference>
<keyword evidence="4 9" id="KW-0378">Hydrolase</keyword>
<dbReference type="GO" id="GO:0010945">
    <property type="term" value="F:coenzyme A diphosphatase activity"/>
    <property type="evidence" value="ECO:0007669"/>
    <property type="project" value="InterPro"/>
</dbReference>
<comment type="cofactor">
    <cofactor evidence="2">
        <name>Mg(2+)</name>
        <dbReference type="ChEBI" id="CHEBI:18420"/>
    </cofactor>
</comment>
<dbReference type="CDD" id="cd03426">
    <property type="entry name" value="NUDIX_CoAse_Nudt7"/>
    <property type="match status" value="1"/>
</dbReference>
<dbReference type="Pfam" id="PF00293">
    <property type="entry name" value="NUDIX"/>
    <property type="match status" value="1"/>
</dbReference>
<dbReference type="PANTHER" id="PTHR12992">
    <property type="entry name" value="NUDIX HYDROLASE"/>
    <property type="match status" value="1"/>
</dbReference>
<organism evidence="9 10">
    <name type="scientific">Mycena indigotica</name>
    <dbReference type="NCBI Taxonomy" id="2126181"/>
    <lineage>
        <taxon>Eukaryota</taxon>
        <taxon>Fungi</taxon>
        <taxon>Dikarya</taxon>
        <taxon>Basidiomycota</taxon>
        <taxon>Agaricomycotina</taxon>
        <taxon>Agaricomycetes</taxon>
        <taxon>Agaricomycetidae</taxon>
        <taxon>Agaricales</taxon>
        <taxon>Marasmiineae</taxon>
        <taxon>Mycenaceae</taxon>
        <taxon>Mycena</taxon>
    </lineage>
</organism>
<reference evidence="9" key="1">
    <citation type="submission" date="2020-05" db="EMBL/GenBank/DDBJ databases">
        <title>Mycena genomes resolve the evolution of fungal bioluminescence.</title>
        <authorList>
            <person name="Tsai I.J."/>
        </authorList>
    </citation>
    <scope>NUCLEOTIDE SEQUENCE</scope>
    <source>
        <strain evidence="9">171206Taipei</strain>
    </source>
</reference>
<keyword evidence="10" id="KW-1185">Reference proteome</keyword>
<dbReference type="RefSeq" id="XP_037222766.1">
    <property type="nucleotide sequence ID" value="XM_037359881.1"/>
</dbReference>
<dbReference type="Gene3D" id="3.90.79.10">
    <property type="entry name" value="Nucleoside Triphosphate Pyrophosphohydrolase"/>
    <property type="match status" value="1"/>
</dbReference>
<dbReference type="GO" id="GO:0015938">
    <property type="term" value="P:coenzyme A catabolic process"/>
    <property type="evidence" value="ECO:0007669"/>
    <property type="project" value="TreeGrafter"/>
</dbReference>
<dbReference type="Proteomes" id="UP000636479">
    <property type="component" value="Unassembled WGS sequence"/>
</dbReference>
<accession>A0A8H6WAN0</accession>
<dbReference type="AlphaFoldDB" id="A0A8H6WAN0"/>
<dbReference type="SUPFAM" id="SSF55811">
    <property type="entry name" value="Nudix"/>
    <property type="match status" value="1"/>
</dbReference>
<keyword evidence="3" id="KW-0479">Metal-binding</keyword>
<evidence type="ECO:0000256" key="5">
    <source>
        <dbReference type="ARBA" id="ARBA00022842"/>
    </source>
</evidence>
<evidence type="ECO:0000256" key="4">
    <source>
        <dbReference type="ARBA" id="ARBA00022801"/>
    </source>
</evidence>
<evidence type="ECO:0000256" key="2">
    <source>
        <dbReference type="ARBA" id="ARBA00001946"/>
    </source>
</evidence>
<dbReference type="OrthoDB" id="10260614at2759"/>
<keyword evidence="5" id="KW-0460">Magnesium</keyword>
<feature type="compositionally biased region" description="Basic residues" evidence="7">
    <location>
        <begin position="311"/>
        <end position="321"/>
    </location>
</feature>
<sequence length="321" mass="35270">MPSSDKAPKPLNLLEYHRPKRLKLSAARIPPLSAESRRCLKNLAAHHAAPLPFALPRARCAAVLVALFVGRNGDLYVLLNRRSATLRSYAGDTSLPGGKVERRDRTIEDTARREAFEEIGLPLNRMKVPLLCILEPFLASNNLVVTPVVVLILDNTLRPILNTAEVAALFSHPLSAFLSSDPPFPAEPETLEVPYHSSHEWTYAGPNGAQHVGRVHRFITGREAGGIKPVFGLTAAILIHAATVAHACEPDFEVTHPQGMSGPARIAWAVLTNPAFRKAYEAEKMGKSVDWAVIRRVAGVVDEGEETDGKKGRRRRREHKL</sequence>
<dbReference type="FunFam" id="3.90.79.10:FF:000036">
    <property type="entry name" value="Nudix hydrolase 11"/>
    <property type="match status" value="1"/>
</dbReference>
<protein>
    <submittedName>
        <fullName evidence="9">Glycoside hydrolase family 5 protein</fullName>
    </submittedName>
</protein>
<dbReference type="PROSITE" id="PS51462">
    <property type="entry name" value="NUDIX"/>
    <property type="match status" value="1"/>
</dbReference>
<evidence type="ECO:0000313" key="9">
    <source>
        <dbReference type="EMBL" id="KAF7309316.1"/>
    </source>
</evidence>
<name>A0A8H6WAN0_9AGAR</name>
<dbReference type="InterPro" id="IPR000086">
    <property type="entry name" value="NUDIX_hydrolase_dom"/>
</dbReference>
<dbReference type="GO" id="GO:0046872">
    <property type="term" value="F:metal ion binding"/>
    <property type="evidence" value="ECO:0007669"/>
    <property type="project" value="UniProtKB-KW"/>
</dbReference>
<dbReference type="PANTHER" id="PTHR12992:SF45">
    <property type="entry name" value="NUDIX HYDROLASE DOMAIN-CONTAINING PROTEIN"/>
    <property type="match status" value="1"/>
</dbReference>
<keyword evidence="6" id="KW-0464">Manganese</keyword>
<dbReference type="GeneID" id="59342397"/>
<feature type="region of interest" description="Disordered" evidence="7">
    <location>
        <begin position="302"/>
        <end position="321"/>
    </location>
</feature>
<dbReference type="InterPro" id="IPR045121">
    <property type="entry name" value="CoAse"/>
</dbReference>
<proteinExistence type="predicted"/>
<dbReference type="GO" id="GO:0090407">
    <property type="term" value="P:organophosphate biosynthetic process"/>
    <property type="evidence" value="ECO:0007669"/>
    <property type="project" value="UniProtKB-ARBA"/>
</dbReference>
<evidence type="ECO:0000256" key="3">
    <source>
        <dbReference type="ARBA" id="ARBA00022723"/>
    </source>
</evidence>